<keyword evidence="7" id="KW-1133">Transmembrane helix</keyword>
<keyword evidence="9" id="KW-0067">ATP-binding</keyword>
<dbReference type="PROSITE" id="PS50109">
    <property type="entry name" value="HIS_KIN"/>
    <property type="match status" value="1"/>
</dbReference>
<reference evidence="9" key="1">
    <citation type="journal article" date="2020" name="Int. J. Syst. Evol. Microbiol.">
        <title>Notification of changes in taxonomic opinion previously published outside the IJSEM.</title>
        <authorList>
            <person name="Oren A."/>
            <person name="Garrity G."/>
        </authorList>
    </citation>
    <scope>NUCLEOTIDE SEQUENCE</scope>
    <source>
        <strain evidence="9">TCYB15</strain>
    </source>
</reference>
<dbReference type="PRINTS" id="PR00344">
    <property type="entry name" value="BCTRLSENSOR"/>
</dbReference>
<evidence type="ECO:0000259" key="8">
    <source>
        <dbReference type="PROSITE" id="PS50109"/>
    </source>
</evidence>
<keyword evidence="5" id="KW-0418">Kinase</keyword>
<dbReference type="InterPro" id="IPR003661">
    <property type="entry name" value="HisK_dim/P_dom"/>
</dbReference>
<dbReference type="InterPro" id="IPR036097">
    <property type="entry name" value="HisK_dim/P_sf"/>
</dbReference>
<keyword evidence="7" id="KW-0812">Transmembrane</keyword>
<gene>
    <name evidence="9" type="ORF">ABM428_14520</name>
</gene>
<keyword evidence="9" id="KW-0614">Plasmid</keyword>
<dbReference type="SUPFAM" id="SSF47384">
    <property type="entry name" value="Homodimeric domain of signal transducing histidine kinase"/>
    <property type="match status" value="1"/>
</dbReference>
<protein>
    <recommendedName>
        <fullName evidence="2">histidine kinase</fullName>
        <ecNumber evidence="2">2.7.13.3</ecNumber>
    </recommendedName>
</protein>
<dbReference type="SMART" id="SM00388">
    <property type="entry name" value="HisKA"/>
    <property type="match status" value="1"/>
</dbReference>
<dbReference type="EMBL" id="CP159194">
    <property type="protein sequence ID" value="XCF11857.1"/>
    <property type="molecule type" value="Genomic_DNA"/>
</dbReference>
<proteinExistence type="predicted"/>
<evidence type="ECO:0000256" key="7">
    <source>
        <dbReference type="SAM" id="Phobius"/>
    </source>
</evidence>
<keyword evidence="3" id="KW-0597">Phosphoprotein</keyword>
<dbReference type="CDD" id="cd00082">
    <property type="entry name" value="HisKA"/>
    <property type="match status" value="1"/>
</dbReference>
<geneLocation type="plasmid" evidence="9">
    <name>pZYJ01</name>
</geneLocation>
<keyword evidence="7" id="KW-0472">Membrane</keyword>
<evidence type="ECO:0000256" key="4">
    <source>
        <dbReference type="ARBA" id="ARBA00022679"/>
    </source>
</evidence>
<organism evidence="9">
    <name type="scientific">Sulfitobacter sp. TCYB15</name>
    <dbReference type="NCBI Taxonomy" id="3229275"/>
    <lineage>
        <taxon>Bacteria</taxon>
        <taxon>Pseudomonadati</taxon>
        <taxon>Pseudomonadota</taxon>
        <taxon>Alphaproteobacteria</taxon>
        <taxon>Rhodobacterales</taxon>
        <taxon>Roseobacteraceae</taxon>
        <taxon>Sulfitobacter</taxon>
    </lineage>
</organism>
<dbReference type="SUPFAM" id="SSF55874">
    <property type="entry name" value="ATPase domain of HSP90 chaperone/DNA topoisomerase II/histidine kinase"/>
    <property type="match status" value="1"/>
</dbReference>
<dbReference type="PANTHER" id="PTHR43711:SF1">
    <property type="entry name" value="HISTIDINE KINASE 1"/>
    <property type="match status" value="1"/>
</dbReference>
<name>A0AAU8C6V1_9RHOB</name>
<dbReference type="Pfam" id="PF00512">
    <property type="entry name" value="HisKA"/>
    <property type="match status" value="1"/>
</dbReference>
<accession>A0AAU8C6V1</accession>
<dbReference type="Gene3D" id="3.30.565.10">
    <property type="entry name" value="Histidine kinase-like ATPase, C-terminal domain"/>
    <property type="match status" value="1"/>
</dbReference>
<evidence type="ECO:0000256" key="6">
    <source>
        <dbReference type="ARBA" id="ARBA00023012"/>
    </source>
</evidence>
<dbReference type="KEGG" id="suly:ABM428_14520"/>
<sequence length="454" mass="50301">MRRAKLIRSTLLALFVGAVAFGIGVILNLSERVENIQTAEQSDPLWVGSQLQFEMLRLERELSHAALGIKPTSDVALRFNIAWSRIYVLQQGKLAKIVEQFDVDKSVLHALDRRFQELESHILEFSTQDMSDVVRRRKAEMIVHQLEGYDFSLRNFLLDLAQAKTSSLSDFRSGLLSLSHTIAYLGVTILAIFGIFISLLMVELRLSGKREREMEILVEEANSVSRMKSNFMSVVSHELRTPLTSIIGGLALLQAKVDTIIDDKTVHQLLDVARRNGDRLLTLVNDILDAQALSEGKVSINKVTIDLNQVVRDTVESCQPYAVSRGVSYDVFIPPGETLANTDASRVSQVLNNFLSNAAKFTQSGDVVEVRLRRLGDKALVEVSDNGIGIPVEAQNDIFNAFQQVNPGTTGPKKSSGLGLSIAKQLMELLDGNVGFRSIEGKGSTFWMEIDLVS</sequence>
<dbReference type="InterPro" id="IPR005467">
    <property type="entry name" value="His_kinase_dom"/>
</dbReference>
<dbReference type="AlphaFoldDB" id="A0AAU8C6V1"/>
<comment type="catalytic activity">
    <reaction evidence="1">
        <text>ATP + protein L-histidine = ADP + protein N-phospho-L-histidine.</text>
        <dbReference type="EC" id="2.7.13.3"/>
    </reaction>
</comment>
<dbReference type="Pfam" id="PF02518">
    <property type="entry name" value="HATPase_c"/>
    <property type="match status" value="1"/>
</dbReference>
<dbReference type="InterPro" id="IPR004358">
    <property type="entry name" value="Sig_transdc_His_kin-like_C"/>
</dbReference>
<evidence type="ECO:0000256" key="2">
    <source>
        <dbReference type="ARBA" id="ARBA00012438"/>
    </source>
</evidence>
<feature type="domain" description="Histidine kinase" evidence="8">
    <location>
        <begin position="234"/>
        <end position="454"/>
    </location>
</feature>
<keyword evidence="4" id="KW-0808">Transferase</keyword>
<dbReference type="RefSeq" id="WP_353628470.1">
    <property type="nucleotide sequence ID" value="NZ_CP159194.1"/>
</dbReference>
<evidence type="ECO:0000256" key="1">
    <source>
        <dbReference type="ARBA" id="ARBA00000085"/>
    </source>
</evidence>
<dbReference type="GO" id="GO:0000155">
    <property type="term" value="F:phosphorelay sensor kinase activity"/>
    <property type="evidence" value="ECO:0007669"/>
    <property type="project" value="InterPro"/>
</dbReference>
<evidence type="ECO:0000256" key="3">
    <source>
        <dbReference type="ARBA" id="ARBA00022553"/>
    </source>
</evidence>
<evidence type="ECO:0000313" key="9">
    <source>
        <dbReference type="EMBL" id="XCF11857.1"/>
    </source>
</evidence>
<dbReference type="Gene3D" id="1.10.287.130">
    <property type="match status" value="1"/>
</dbReference>
<evidence type="ECO:0000256" key="5">
    <source>
        <dbReference type="ARBA" id="ARBA00022777"/>
    </source>
</evidence>
<dbReference type="InterPro" id="IPR050736">
    <property type="entry name" value="Sensor_HK_Regulatory"/>
</dbReference>
<dbReference type="SMART" id="SM00387">
    <property type="entry name" value="HATPase_c"/>
    <property type="match status" value="1"/>
</dbReference>
<dbReference type="GO" id="GO:0005524">
    <property type="term" value="F:ATP binding"/>
    <property type="evidence" value="ECO:0007669"/>
    <property type="project" value="UniProtKB-KW"/>
</dbReference>
<dbReference type="InterPro" id="IPR003594">
    <property type="entry name" value="HATPase_dom"/>
</dbReference>
<dbReference type="InterPro" id="IPR036890">
    <property type="entry name" value="HATPase_C_sf"/>
</dbReference>
<dbReference type="EC" id="2.7.13.3" evidence="2"/>
<reference evidence="9" key="2">
    <citation type="submission" date="2024-06" db="EMBL/GenBank/DDBJ databases">
        <authorList>
            <person name="Deng Y."/>
        </authorList>
    </citation>
    <scope>NUCLEOTIDE SEQUENCE</scope>
    <source>
        <strain evidence="9">TCYB15</strain>
        <plasmid evidence="9">pZYJ01</plasmid>
    </source>
</reference>
<dbReference type="PANTHER" id="PTHR43711">
    <property type="entry name" value="TWO-COMPONENT HISTIDINE KINASE"/>
    <property type="match status" value="1"/>
</dbReference>
<keyword evidence="9" id="KW-0547">Nucleotide-binding</keyword>
<feature type="transmembrane region" description="Helical" evidence="7">
    <location>
        <begin position="182"/>
        <end position="202"/>
    </location>
</feature>
<keyword evidence="6" id="KW-0902">Two-component regulatory system</keyword>